<evidence type="ECO:0000256" key="8">
    <source>
        <dbReference type="ARBA" id="ARBA00023266"/>
    </source>
</evidence>
<feature type="domain" description="PurM-like C-terminal" evidence="11">
    <location>
        <begin position="139"/>
        <end position="314"/>
    </location>
</feature>
<keyword evidence="2 9" id="KW-0808">Transferase</keyword>
<feature type="binding site" evidence="9">
    <location>
        <position position="62"/>
    </location>
    <ligand>
        <name>Mg(2+)</name>
        <dbReference type="ChEBI" id="CHEBI:18420"/>
    </ligand>
</feature>
<dbReference type="NCBIfam" id="TIGR00476">
    <property type="entry name" value="selD"/>
    <property type="match status" value="1"/>
</dbReference>
<dbReference type="CDD" id="cd02195">
    <property type="entry name" value="SelD"/>
    <property type="match status" value="1"/>
</dbReference>
<keyword evidence="6 9" id="KW-0067">ATP-binding</keyword>
<comment type="cofactor">
    <cofactor evidence="9">
        <name>Mg(2+)</name>
        <dbReference type="ChEBI" id="CHEBI:18420"/>
    </cofactor>
    <text evidence="9">Binds 1 Mg(2+) ion per monomer.</text>
</comment>
<comment type="subunit">
    <text evidence="9">Homodimer.</text>
</comment>
<proteinExistence type="inferred from homology"/>
<dbReference type="STRING" id="592026.GCWU0000282_002930"/>
<dbReference type="GO" id="GO:0005737">
    <property type="term" value="C:cytoplasm"/>
    <property type="evidence" value="ECO:0007669"/>
    <property type="project" value="TreeGrafter"/>
</dbReference>
<comment type="function">
    <text evidence="9">Synthesizes selenophosphate from selenide and ATP.</text>
</comment>
<evidence type="ECO:0000259" key="11">
    <source>
        <dbReference type="Pfam" id="PF02769"/>
    </source>
</evidence>
<dbReference type="InterPro" id="IPR036676">
    <property type="entry name" value="PurM-like_C_sf"/>
</dbReference>
<dbReference type="InterPro" id="IPR036921">
    <property type="entry name" value="PurM-like_N_sf"/>
</dbReference>
<dbReference type="HOGENOM" id="CLU_032859_0_1_9"/>
<accession>V2Y278</accession>
<dbReference type="Proteomes" id="UP000018227">
    <property type="component" value="Unassembled WGS sequence"/>
</dbReference>
<organism evidence="12 13">
    <name type="scientific">Catonella morbi ATCC 51271</name>
    <dbReference type="NCBI Taxonomy" id="592026"/>
    <lineage>
        <taxon>Bacteria</taxon>
        <taxon>Bacillati</taxon>
        <taxon>Bacillota</taxon>
        <taxon>Clostridia</taxon>
        <taxon>Lachnospirales</taxon>
        <taxon>Lachnospiraceae</taxon>
        <taxon>Catonella</taxon>
    </lineage>
</organism>
<gene>
    <name evidence="9" type="primary">selD</name>
    <name evidence="12" type="ORF">GCWU0000282_002930</name>
</gene>
<dbReference type="Gene3D" id="3.30.1330.10">
    <property type="entry name" value="PurM-like, N-terminal domain"/>
    <property type="match status" value="1"/>
</dbReference>
<dbReference type="InterPro" id="IPR010918">
    <property type="entry name" value="PurM-like_C_dom"/>
</dbReference>
<evidence type="ECO:0000256" key="7">
    <source>
        <dbReference type="ARBA" id="ARBA00022842"/>
    </source>
</evidence>
<dbReference type="InterPro" id="IPR004536">
    <property type="entry name" value="SPS/SelD"/>
</dbReference>
<feature type="binding site" description="in other chain" evidence="9">
    <location>
        <position position="62"/>
    </location>
    <ligand>
        <name>ATP</name>
        <dbReference type="ChEBI" id="CHEBI:30616"/>
        <note>ligand shared between dimeric partners</note>
    </ligand>
</feature>
<dbReference type="NCBIfam" id="NF002098">
    <property type="entry name" value="PRK00943.1"/>
    <property type="match status" value="1"/>
</dbReference>
<feature type="binding site" description="in other chain" evidence="9">
    <location>
        <position position="39"/>
    </location>
    <ligand>
        <name>ATP</name>
        <dbReference type="ChEBI" id="CHEBI:30616"/>
        <note>ligand shared between dimeric partners</note>
    </ligand>
</feature>
<keyword evidence="7 9" id="KW-0460">Magnesium</keyword>
<keyword evidence="5 9" id="KW-0418">Kinase</keyword>
<dbReference type="SUPFAM" id="SSF56042">
    <property type="entry name" value="PurM C-terminal domain-like"/>
    <property type="match status" value="1"/>
</dbReference>
<evidence type="ECO:0000256" key="1">
    <source>
        <dbReference type="ARBA" id="ARBA00008026"/>
    </source>
</evidence>
<evidence type="ECO:0000313" key="12">
    <source>
        <dbReference type="EMBL" id="ESL01811.1"/>
    </source>
</evidence>
<dbReference type="GO" id="GO:0005524">
    <property type="term" value="F:ATP binding"/>
    <property type="evidence" value="ECO:0007669"/>
    <property type="project" value="UniProtKB-UniRule"/>
</dbReference>
<feature type="binding site" description="in other chain" evidence="9">
    <location>
        <begin position="19"/>
        <end position="21"/>
    </location>
    <ligand>
        <name>ATP</name>
        <dbReference type="ChEBI" id="CHEBI:30616"/>
        <note>ligand shared between dimeric partners</note>
    </ligand>
</feature>
<evidence type="ECO:0000256" key="9">
    <source>
        <dbReference type="HAMAP-Rule" id="MF_00625"/>
    </source>
</evidence>
<dbReference type="Gene3D" id="3.90.650.10">
    <property type="entry name" value="PurM-like C-terminal domain"/>
    <property type="match status" value="1"/>
</dbReference>
<dbReference type="InterPro" id="IPR016188">
    <property type="entry name" value="PurM-like_N"/>
</dbReference>
<evidence type="ECO:0000313" key="13">
    <source>
        <dbReference type="Proteomes" id="UP000018227"/>
    </source>
</evidence>
<dbReference type="PIRSF" id="PIRSF036407">
    <property type="entry name" value="Selenphspht_syn"/>
    <property type="match status" value="1"/>
</dbReference>
<evidence type="ECO:0000256" key="2">
    <source>
        <dbReference type="ARBA" id="ARBA00022679"/>
    </source>
</evidence>
<dbReference type="PANTHER" id="PTHR10256:SF0">
    <property type="entry name" value="INACTIVE SELENIDE, WATER DIKINASE-LIKE PROTEIN-RELATED"/>
    <property type="match status" value="1"/>
</dbReference>
<dbReference type="Pfam" id="PF00586">
    <property type="entry name" value="AIRS"/>
    <property type="match status" value="1"/>
</dbReference>
<evidence type="ECO:0000256" key="3">
    <source>
        <dbReference type="ARBA" id="ARBA00022723"/>
    </source>
</evidence>
<dbReference type="GO" id="GO:0016260">
    <property type="term" value="P:selenocysteine biosynthetic process"/>
    <property type="evidence" value="ECO:0007669"/>
    <property type="project" value="InterPro"/>
</dbReference>
<reference evidence="12 13" key="1">
    <citation type="submission" date="2013-06" db="EMBL/GenBank/DDBJ databases">
        <authorList>
            <person name="Weinstock G."/>
            <person name="Sodergren E."/>
            <person name="Clifton S."/>
            <person name="Fulton L."/>
            <person name="Fulton B."/>
            <person name="Courtney L."/>
            <person name="Fronick C."/>
            <person name="Harrison M."/>
            <person name="Strong C."/>
            <person name="Farmer C."/>
            <person name="Delahaunty K."/>
            <person name="Markovic C."/>
            <person name="Hall O."/>
            <person name="Minx P."/>
            <person name="Tomlinson C."/>
            <person name="Mitreva M."/>
            <person name="Nelson J."/>
            <person name="Hou S."/>
            <person name="Wollam A."/>
            <person name="Pepin K.H."/>
            <person name="Johnson M."/>
            <person name="Bhonagiri V."/>
            <person name="Nash W.E."/>
            <person name="Warren W."/>
            <person name="Chinwalla A."/>
            <person name="Mardis E.R."/>
            <person name="Wilson R.K."/>
        </authorList>
    </citation>
    <scope>NUCLEOTIDE SEQUENCE [LARGE SCALE GENOMIC DNA]</scope>
    <source>
        <strain evidence="12 13">ATCC 51271</strain>
    </source>
</reference>
<sequence length="319" mass="34019">MGKLPKLKKDENLLVGLDTSDDAAVYKVSDEVAIIQTLDFFTPVVDDPYLFGQIAAANALSDIYAMGGTAKVAMNIVAFPNCLDSGILGDIMKGGADKVAESDALLIGGHSIQNDVPLYGLSVTGFVHPEKIQKNYGAKEGDILIITKQIGTGLVSTAAKVDMASKIAVDEAVKVMTTLNRKPKEVMDAFPVHACTDITGFGLLGHSIEMAEPSGVSFEIFADKIPYVTDARDLAEMGMIPAGAYKNKEYFGSKVDVTGVKEVFADLLFDPQTSGGLMYAVEAKYGDDIIKALRESGLATKVAVIGQVVPKKEKLIYVR</sequence>
<feature type="binding site" evidence="9">
    <location>
        <position position="22"/>
    </location>
    <ligand>
        <name>Mg(2+)</name>
        <dbReference type="ChEBI" id="CHEBI:18420"/>
    </ligand>
</feature>
<dbReference type="HAMAP" id="MF_00625">
    <property type="entry name" value="SelD"/>
    <property type="match status" value="1"/>
</dbReference>
<dbReference type="EC" id="2.7.9.3" evidence="9"/>
<comment type="caution">
    <text evidence="12">The sequence shown here is derived from an EMBL/GenBank/DDBJ whole genome shotgun (WGS) entry which is preliminary data.</text>
</comment>
<evidence type="ECO:0000256" key="4">
    <source>
        <dbReference type="ARBA" id="ARBA00022741"/>
    </source>
</evidence>
<dbReference type="Pfam" id="PF02769">
    <property type="entry name" value="AIRS_C"/>
    <property type="match status" value="1"/>
</dbReference>
<feature type="binding site" evidence="9">
    <location>
        <begin position="109"/>
        <end position="111"/>
    </location>
    <ligand>
        <name>ATP</name>
        <dbReference type="ChEBI" id="CHEBI:30616"/>
        <note>ligand shared between dimeric partners</note>
    </ligand>
</feature>
<evidence type="ECO:0000256" key="6">
    <source>
        <dbReference type="ARBA" id="ARBA00022840"/>
    </source>
</evidence>
<dbReference type="PANTHER" id="PTHR10256">
    <property type="entry name" value="SELENIDE, WATER DIKINASE"/>
    <property type="match status" value="1"/>
</dbReference>
<keyword evidence="13" id="KW-1185">Reference proteome</keyword>
<feature type="domain" description="PurM-like N-terminal" evidence="10">
    <location>
        <begin position="21"/>
        <end position="127"/>
    </location>
</feature>
<evidence type="ECO:0000256" key="5">
    <source>
        <dbReference type="ARBA" id="ARBA00022777"/>
    </source>
</evidence>
<keyword evidence="3 9" id="KW-0479">Metal-binding</keyword>
<dbReference type="GO" id="GO:0000287">
    <property type="term" value="F:magnesium ion binding"/>
    <property type="evidence" value="ECO:0007669"/>
    <property type="project" value="UniProtKB-UniRule"/>
</dbReference>
<protein>
    <recommendedName>
        <fullName evidence="9">Selenide, water dikinase</fullName>
        <ecNumber evidence="9">2.7.9.3</ecNumber>
    </recommendedName>
    <alternativeName>
        <fullName evidence="9">Selenium donor protein</fullName>
    </alternativeName>
    <alternativeName>
        <fullName evidence="9">Selenophosphate synthase</fullName>
    </alternativeName>
</protein>
<dbReference type="eggNOG" id="COG0709">
    <property type="taxonomic scope" value="Bacteria"/>
</dbReference>
<dbReference type="EMBL" id="ACIL03000019">
    <property type="protein sequence ID" value="ESL01811.1"/>
    <property type="molecule type" value="Genomic_DNA"/>
</dbReference>
<keyword evidence="4 9" id="KW-0547">Nucleotide-binding</keyword>
<dbReference type="SUPFAM" id="SSF55326">
    <property type="entry name" value="PurM N-terminal domain-like"/>
    <property type="match status" value="1"/>
</dbReference>
<evidence type="ECO:0000259" key="10">
    <source>
        <dbReference type="Pfam" id="PF00586"/>
    </source>
</evidence>
<comment type="similarity">
    <text evidence="1 9">Belongs to the selenophosphate synthase 1 family. Class I subfamily.</text>
</comment>
<dbReference type="InterPro" id="IPR023061">
    <property type="entry name" value="SelD_I"/>
</dbReference>
<keyword evidence="8 9" id="KW-0711">Selenium</keyword>
<dbReference type="GO" id="GO:0004756">
    <property type="term" value="F:selenide, water dikinase activity"/>
    <property type="evidence" value="ECO:0007669"/>
    <property type="project" value="UniProtKB-UniRule"/>
</dbReference>
<dbReference type="AlphaFoldDB" id="V2Y278"/>
<name>V2Y278_9FIRM</name>
<comment type="catalytic activity">
    <reaction evidence="9">
        <text>hydrogenselenide + ATP + H2O = selenophosphate + AMP + phosphate + 2 H(+)</text>
        <dbReference type="Rhea" id="RHEA:18737"/>
        <dbReference type="ChEBI" id="CHEBI:15377"/>
        <dbReference type="ChEBI" id="CHEBI:15378"/>
        <dbReference type="ChEBI" id="CHEBI:16144"/>
        <dbReference type="ChEBI" id="CHEBI:29317"/>
        <dbReference type="ChEBI" id="CHEBI:30616"/>
        <dbReference type="ChEBI" id="CHEBI:43474"/>
        <dbReference type="ChEBI" id="CHEBI:456215"/>
        <dbReference type="EC" id="2.7.9.3"/>
    </reaction>
</comment>
<feature type="binding site" evidence="9">
    <location>
        <position position="197"/>
    </location>
    <ligand>
        <name>Mg(2+)</name>
        <dbReference type="ChEBI" id="CHEBI:18420"/>
    </ligand>
</feature>
<comment type="caution">
    <text evidence="9">Lacks conserved residue(s) required for the propagation of feature annotation.</text>
</comment>